<name>A0A5C6U4X6_9BURK</name>
<comment type="caution">
    <text evidence="2">The sequence shown here is derived from an EMBL/GenBank/DDBJ whole genome shotgun (WGS) entry which is preliminary data.</text>
</comment>
<evidence type="ECO:0000256" key="1">
    <source>
        <dbReference type="SAM" id="Phobius"/>
    </source>
</evidence>
<accession>A0A5C6U4X6</accession>
<sequence>MSAVVRLLPAAGRVRLRHRAGGPATDRAPASIRPRFSLWLLVATLLTFGSAASVIDYRRVSVIFAPPANATPLAQRIAEGQRSWFFAHHADYAAATTAQHPSQQMAAFERAPHYLLDTRIMMAWATALDEIGETDKARHLADRLREFRNALSVDFFAECDKPVPEGAKKPFQCEPAKQRYDYRDFR</sequence>
<evidence type="ECO:0000313" key="2">
    <source>
        <dbReference type="EMBL" id="TXC67131.1"/>
    </source>
</evidence>
<protein>
    <submittedName>
        <fullName evidence="2">Uncharacterized protein</fullName>
    </submittedName>
</protein>
<evidence type="ECO:0000313" key="3">
    <source>
        <dbReference type="Proteomes" id="UP000321832"/>
    </source>
</evidence>
<dbReference type="EMBL" id="VOPW01000001">
    <property type="protein sequence ID" value="TXC67131.1"/>
    <property type="molecule type" value="Genomic_DNA"/>
</dbReference>
<keyword evidence="3" id="KW-1185">Reference proteome</keyword>
<reference evidence="2 3" key="1">
    <citation type="submission" date="2019-08" db="EMBL/GenBank/DDBJ databases">
        <authorList>
            <person name="Khan S.A."/>
            <person name="Jeon C.O."/>
            <person name="Jeong S.E."/>
        </authorList>
    </citation>
    <scope>NUCLEOTIDE SEQUENCE [LARGE SCALE GENOMIC DNA]</scope>
    <source>
        <strain evidence="3">IMCC1728</strain>
    </source>
</reference>
<feature type="transmembrane region" description="Helical" evidence="1">
    <location>
        <begin position="36"/>
        <end position="55"/>
    </location>
</feature>
<dbReference type="Proteomes" id="UP000321832">
    <property type="component" value="Unassembled WGS sequence"/>
</dbReference>
<organism evidence="2 3">
    <name type="scientific">Piscinibacter aquaticus</name>
    <dbReference type="NCBI Taxonomy" id="392597"/>
    <lineage>
        <taxon>Bacteria</taxon>
        <taxon>Pseudomonadati</taxon>
        <taxon>Pseudomonadota</taxon>
        <taxon>Betaproteobacteria</taxon>
        <taxon>Burkholderiales</taxon>
        <taxon>Sphaerotilaceae</taxon>
        <taxon>Piscinibacter</taxon>
    </lineage>
</organism>
<keyword evidence="1" id="KW-0812">Transmembrane</keyword>
<proteinExistence type="predicted"/>
<keyword evidence="1" id="KW-0472">Membrane</keyword>
<keyword evidence="1" id="KW-1133">Transmembrane helix</keyword>
<gene>
    <name evidence="2" type="ORF">FSC37_19635</name>
</gene>
<dbReference type="AlphaFoldDB" id="A0A5C6U4X6"/>